<evidence type="ECO:0000256" key="1">
    <source>
        <dbReference type="SAM" id="MobiDB-lite"/>
    </source>
</evidence>
<evidence type="ECO:0000313" key="2">
    <source>
        <dbReference type="EMBL" id="GBM09587.1"/>
    </source>
</evidence>
<dbReference type="AlphaFoldDB" id="A0A4Y2D0G3"/>
<reference evidence="2 3" key="1">
    <citation type="journal article" date="2019" name="Sci. Rep.">
        <title>Orb-weaving spider Araneus ventricosus genome elucidates the spidroin gene catalogue.</title>
        <authorList>
            <person name="Kono N."/>
            <person name="Nakamura H."/>
            <person name="Ohtoshi R."/>
            <person name="Moran D.A.P."/>
            <person name="Shinohara A."/>
            <person name="Yoshida Y."/>
            <person name="Fujiwara M."/>
            <person name="Mori M."/>
            <person name="Tomita M."/>
            <person name="Arakawa K."/>
        </authorList>
    </citation>
    <scope>NUCLEOTIDE SEQUENCE [LARGE SCALE GENOMIC DNA]</scope>
</reference>
<accession>A0A4Y2D0G3</accession>
<organism evidence="2 3">
    <name type="scientific">Araneus ventricosus</name>
    <name type="common">Orbweaver spider</name>
    <name type="synonym">Epeira ventricosa</name>
    <dbReference type="NCBI Taxonomy" id="182803"/>
    <lineage>
        <taxon>Eukaryota</taxon>
        <taxon>Metazoa</taxon>
        <taxon>Ecdysozoa</taxon>
        <taxon>Arthropoda</taxon>
        <taxon>Chelicerata</taxon>
        <taxon>Arachnida</taxon>
        <taxon>Araneae</taxon>
        <taxon>Araneomorphae</taxon>
        <taxon>Entelegynae</taxon>
        <taxon>Araneoidea</taxon>
        <taxon>Araneidae</taxon>
        <taxon>Araneus</taxon>
    </lineage>
</organism>
<feature type="compositionally biased region" description="Basic and acidic residues" evidence="1">
    <location>
        <begin position="45"/>
        <end position="56"/>
    </location>
</feature>
<dbReference type="Proteomes" id="UP000499080">
    <property type="component" value="Unassembled WGS sequence"/>
</dbReference>
<gene>
    <name evidence="2" type="ORF">AVEN_29437-2_1</name>
</gene>
<keyword evidence="3" id="KW-1185">Reference proteome</keyword>
<name>A0A4Y2D0G3_ARAVE</name>
<evidence type="ECO:0000313" key="3">
    <source>
        <dbReference type="Proteomes" id="UP000499080"/>
    </source>
</evidence>
<feature type="non-terminal residue" evidence="2">
    <location>
        <position position="1"/>
    </location>
</feature>
<feature type="region of interest" description="Disordered" evidence="1">
    <location>
        <begin position="1"/>
        <end position="56"/>
    </location>
</feature>
<dbReference type="EMBL" id="BGPR01000272">
    <property type="protein sequence ID" value="GBM09587.1"/>
    <property type="molecule type" value="Genomic_DNA"/>
</dbReference>
<sequence length="68" mass="7910">KYSAVLEDLSKERQAEDESDTLYLNGEVAEHSDRETDSEADVEDNPVHEEYRESNPKKDVYIIHPFNL</sequence>
<comment type="caution">
    <text evidence="2">The sequence shown here is derived from an EMBL/GenBank/DDBJ whole genome shotgun (WGS) entry which is preliminary data.</text>
</comment>
<proteinExistence type="predicted"/>
<protein>
    <submittedName>
        <fullName evidence="2">Uncharacterized protein</fullName>
    </submittedName>
</protein>
<feature type="compositionally biased region" description="Basic and acidic residues" evidence="1">
    <location>
        <begin position="28"/>
        <end position="37"/>
    </location>
</feature>